<evidence type="ECO:0000313" key="3">
    <source>
        <dbReference type="Proteomes" id="UP000663854"/>
    </source>
</evidence>
<dbReference type="Gene3D" id="1.20.960.40">
    <property type="match status" value="1"/>
</dbReference>
<sequence>MSTDINNDDDFNDQHQINDVELRELVYQSLERDGLITQLKAQLRAAVFKTIEKASIPSNIPNKAGYEGINGRICRALVLDWLEHSRLLYTKDILEVETSGSNYPLPLKYNELLENLHLDSIKTNTSQPILHVLLNNSNNQSNKINFLPDHIKQSIDSKFPNEKINDINRVREHFRSLFSFAFDLNVLDTFFNKNLSLSSTSSISKSEYEQICLKWIQACAKVLIPSSSPVKQTSTTVPIQPPSSHSIVNNGQTITRARRSTSPPSESNSSSSSSSDNPRKDNYDFQLPTIMGTNKNIVKKSTDITPPPLLNFKNNSTADDDDDNTTSSLFSQRNATPAALNHLKNIEDIIRGDVTPRTRTIIKKTSLTGNKDIPIEYDDEKITRMLYESDDGAQLQEVLLKMPSEEVNRRPDCYIKSDLLTTNTRDERDDDEEQINK</sequence>
<feature type="compositionally biased region" description="Low complexity" evidence="1">
    <location>
        <begin position="260"/>
        <end position="275"/>
    </location>
</feature>
<feature type="region of interest" description="Disordered" evidence="1">
    <location>
        <begin position="229"/>
        <end position="287"/>
    </location>
</feature>
<feature type="region of interest" description="Disordered" evidence="1">
    <location>
        <begin position="299"/>
        <end position="333"/>
    </location>
</feature>
<dbReference type="AlphaFoldDB" id="A0A814K0E9"/>
<protein>
    <recommendedName>
        <fullName evidence="4">LisH domain-containing protein</fullName>
    </recommendedName>
</protein>
<name>A0A814K0E9_9BILA</name>
<dbReference type="Proteomes" id="UP000663854">
    <property type="component" value="Unassembled WGS sequence"/>
</dbReference>
<evidence type="ECO:0000313" key="2">
    <source>
        <dbReference type="EMBL" id="CAF1044594.1"/>
    </source>
</evidence>
<accession>A0A814K0E9</accession>
<gene>
    <name evidence="2" type="ORF">PYM288_LOCUS16824</name>
</gene>
<organism evidence="2 3">
    <name type="scientific">Rotaria sordida</name>
    <dbReference type="NCBI Taxonomy" id="392033"/>
    <lineage>
        <taxon>Eukaryota</taxon>
        <taxon>Metazoa</taxon>
        <taxon>Spiralia</taxon>
        <taxon>Gnathifera</taxon>
        <taxon>Rotifera</taxon>
        <taxon>Eurotatoria</taxon>
        <taxon>Bdelloidea</taxon>
        <taxon>Philodinida</taxon>
        <taxon>Philodinidae</taxon>
        <taxon>Rotaria</taxon>
    </lineage>
</organism>
<evidence type="ECO:0000256" key="1">
    <source>
        <dbReference type="SAM" id="MobiDB-lite"/>
    </source>
</evidence>
<reference evidence="2" key="1">
    <citation type="submission" date="2021-02" db="EMBL/GenBank/DDBJ databases">
        <authorList>
            <person name="Nowell W R."/>
        </authorList>
    </citation>
    <scope>NUCLEOTIDE SEQUENCE</scope>
</reference>
<comment type="caution">
    <text evidence="2">The sequence shown here is derived from an EMBL/GenBank/DDBJ whole genome shotgun (WGS) entry which is preliminary data.</text>
</comment>
<evidence type="ECO:0008006" key="4">
    <source>
        <dbReference type="Google" id="ProtNLM"/>
    </source>
</evidence>
<feature type="compositionally biased region" description="Polar residues" evidence="1">
    <location>
        <begin position="229"/>
        <end position="255"/>
    </location>
</feature>
<proteinExistence type="predicted"/>
<dbReference type="EMBL" id="CAJNOH010000453">
    <property type="protein sequence ID" value="CAF1044594.1"/>
    <property type="molecule type" value="Genomic_DNA"/>
</dbReference>